<protein>
    <recommendedName>
        <fullName evidence="2">TniQ protein</fullName>
    </recommendedName>
</protein>
<proteinExistence type="predicted"/>
<accession>A0A653EWQ7</accession>
<gene>
    <name evidence="1" type="ORF">BIN_B_04313</name>
</gene>
<organism evidence="1">
    <name type="scientific">Mycobacterium riyadhense</name>
    <dbReference type="NCBI Taxonomy" id="486698"/>
    <lineage>
        <taxon>Bacteria</taxon>
        <taxon>Bacillati</taxon>
        <taxon>Actinomycetota</taxon>
        <taxon>Actinomycetes</taxon>
        <taxon>Mycobacteriales</taxon>
        <taxon>Mycobacteriaceae</taxon>
        <taxon>Mycobacterium</taxon>
    </lineage>
</organism>
<dbReference type="EMBL" id="LR589125">
    <property type="protein sequence ID" value="VTP01975.1"/>
    <property type="molecule type" value="Genomic_DNA"/>
</dbReference>
<sequence>MSYVFRLATANELIKPTTLLRSIGQPSNVQPHQFMLRDGFEVELNAPALQRLVVFAGIPLQRLRRCLPLPAFTGAADDHGTPRLAMVGAVSQTRSHCTLCTARLPGTPPIKVYLQYAPVICRRHRRWLGIPTAPGQFDLGNTPEIITANRRRDRLLRSQEHQHWTDIRLQAAEGVTLNWLRMFHLLSHRRLAERWKQRSARIANATGREPPERLVVLPETVVLAEIFCDPDWRRQIATASRYGHIRFYLHVAHRLGLPAGFATHVHVSGDPLRNWVDQHRAAQRRATYTAAWHRPNPATANTR</sequence>
<dbReference type="AlphaFoldDB" id="A0A653EWQ7"/>
<evidence type="ECO:0000313" key="1">
    <source>
        <dbReference type="EMBL" id="VTP01975.1"/>
    </source>
</evidence>
<evidence type="ECO:0008006" key="2">
    <source>
        <dbReference type="Google" id="ProtNLM"/>
    </source>
</evidence>
<name>A0A653EWQ7_9MYCO</name>
<reference evidence="1" key="1">
    <citation type="submission" date="2019-05" db="EMBL/GenBank/DDBJ databases">
        <authorList>
            <person name="Naeem R."/>
            <person name="Antony C."/>
            <person name="Guan Q."/>
        </authorList>
    </citation>
    <scope>NUCLEOTIDE SEQUENCE</scope>
    <source>
        <strain evidence="1">2</strain>
    </source>
</reference>